<keyword evidence="2" id="KW-1185">Reference proteome</keyword>
<reference evidence="1" key="1">
    <citation type="submission" date="2023-03" db="EMBL/GenBank/DDBJ databases">
        <title>Massive genome expansion in bonnet fungi (Mycena s.s.) driven by repeated elements and novel gene families across ecological guilds.</title>
        <authorList>
            <consortium name="Lawrence Berkeley National Laboratory"/>
            <person name="Harder C.B."/>
            <person name="Miyauchi S."/>
            <person name="Viragh M."/>
            <person name="Kuo A."/>
            <person name="Thoen E."/>
            <person name="Andreopoulos B."/>
            <person name="Lu D."/>
            <person name="Skrede I."/>
            <person name="Drula E."/>
            <person name="Henrissat B."/>
            <person name="Morin E."/>
            <person name="Kohler A."/>
            <person name="Barry K."/>
            <person name="LaButti K."/>
            <person name="Morin E."/>
            <person name="Salamov A."/>
            <person name="Lipzen A."/>
            <person name="Mereny Z."/>
            <person name="Hegedus B."/>
            <person name="Baldrian P."/>
            <person name="Stursova M."/>
            <person name="Weitz H."/>
            <person name="Taylor A."/>
            <person name="Grigoriev I.V."/>
            <person name="Nagy L.G."/>
            <person name="Martin F."/>
            <person name="Kauserud H."/>
        </authorList>
    </citation>
    <scope>NUCLEOTIDE SEQUENCE</scope>
    <source>
        <strain evidence="1">CBHHK173m</strain>
    </source>
</reference>
<dbReference type="EMBL" id="JARJCN010000003">
    <property type="protein sequence ID" value="KAJ7102363.1"/>
    <property type="molecule type" value="Genomic_DNA"/>
</dbReference>
<comment type="caution">
    <text evidence="1">The sequence shown here is derived from an EMBL/GenBank/DDBJ whole genome shotgun (WGS) entry which is preliminary data.</text>
</comment>
<evidence type="ECO:0000313" key="2">
    <source>
        <dbReference type="Proteomes" id="UP001222325"/>
    </source>
</evidence>
<dbReference type="Proteomes" id="UP001222325">
    <property type="component" value="Unassembled WGS sequence"/>
</dbReference>
<evidence type="ECO:0000313" key="1">
    <source>
        <dbReference type="EMBL" id="KAJ7102363.1"/>
    </source>
</evidence>
<name>A0AAD6XX35_9AGAR</name>
<sequence>MTAARLGSDWQENSMVSGITTGSKELPMPLHSISATSSFVWDQGPAGFCKHLCSGQCRPCAERSAPPFCYRGQAIRGPPPPLPCCCQAMHAGGRLRSVVLPNFRLLNPSGGSSQIRVRCTRLSTTLIGPSSKLSMCSVLAFALAVIFSGHLCIIGVRDRRAFLAILRTVDPGPPGAQFWPQTDMPLMLLAVLLKSLMDGDHAPGSIRCSLVSPRFSSPLYPPSLIRPTLHIAVAGAESKIREMCEYDTLAA</sequence>
<gene>
    <name evidence="1" type="ORF">B0H15DRAFT_328233</name>
</gene>
<accession>A0AAD6XX35</accession>
<organism evidence="1 2">
    <name type="scientific">Mycena belliarum</name>
    <dbReference type="NCBI Taxonomy" id="1033014"/>
    <lineage>
        <taxon>Eukaryota</taxon>
        <taxon>Fungi</taxon>
        <taxon>Dikarya</taxon>
        <taxon>Basidiomycota</taxon>
        <taxon>Agaricomycotina</taxon>
        <taxon>Agaricomycetes</taxon>
        <taxon>Agaricomycetidae</taxon>
        <taxon>Agaricales</taxon>
        <taxon>Marasmiineae</taxon>
        <taxon>Mycenaceae</taxon>
        <taxon>Mycena</taxon>
    </lineage>
</organism>
<protein>
    <submittedName>
        <fullName evidence="1">Uncharacterized protein</fullName>
    </submittedName>
</protein>
<dbReference type="AlphaFoldDB" id="A0AAD6XX35"/>
<proteinExistence type="predicted"/>